<dbReference type="InterPro" id="IPR029046">
    <property type="entry name" value="LolA/LolB/LppX"/>
</dbReference>
<evidence type="ECO:0008006" key="3">
    <source>
        <dbReference type="Google" id="ProtNLM"/>
    </source>
</evidence>
<dbReference type="EMBL" id="VFML01000001">
    <property type="protein sequence ID" value="TQJ02537.1"/>
    <property type="molecule type" value="Genomic_DNA"/>
</dbReference>
<reference evidence="1 2" key="1">
    <citation type="submission" date="2019-06" db="EMBL/GenBank/DDBJ databases">
        <title>Sequencing the genomes of 1000 actinobacteria strains.</title>
        <authorList>
            <person name="Klenk H.-P."/>
        </authorList>
    </citation>
    <scope>NUCLEOTIDE SEQUENCE [LARGE SCALE GENOMIC DNA]</scope>
    <source>
        <strain evidence="1 2">DSM 45679</strain>
    </source>
</reference>
<keyword evidence="2" id="KW-1185">Reference proteome</keyword>
<dbReference type="PROSITE" id="PS51257">
    <property type="entry name" value="PROKAR_LIPOPROTEIN"/>
    <property type="match status" value="1"/>
</dbReference>
<accession>A0A542DHH7</accession>
<evidence type="ECO:0000313" key="1">
    <source>
        <dbReference type="EMBL" id="TQJ02537.1"/>
    </source>
</evidence>
<comment type="caution">
    <text evidence="1">The sequence shown here is derived from an EMBL/GenBank/DDBJ whole genome shotgun (WGS) entry which is preliminary data.</text>
</comment>
<protein>
    <recommendedName>
        <fullName evidence="3">Lipoprotein LprG</fullName>
    </recommendedName>
</protein>
<dbReference type="Proteomes" id="UP000320876">
    <property type="component" value="Unassembled WGS sequence"/>
</dbReference>
<organism evidence="1 2">
    <name type="scientific">Amycolatopsis cihanbeyliensis</name>
    <dbReference type="NCBI Taxonomy" id="1128664"/>
    <lineage>
        <taxon>Bacteria</taxon>
        <taxon>Bacillati</taxon>
        <taxon>Actinomycetota</taxon>
        <taxon>Actinomycetes</taxon>
        <taxon>Pseudonocardiales</taxon>
        <taxon>Pseudonocardiaceae</taxon>
        <taxon>Amycolatopsis</taxon>
    </lineage>
</organism>
<gene>
    <name evidence="1" type="ORF">FB471_2268</name>
</gene>
<proteinExistence type="predicted"/>
<dbReference type="SUPFAM" id="SSF89392">
    <property type="entry name" value="Prokaryotic lipoproteins and lipoprotein localization factors"/>
    <property type="match status" value="1"/>
</dbReference>
<evidence type="ECO:0000313" key="2">
    <source>
        <dbReference type="Proteomes" id="UP000320876"/>
    </source>
</evidence>
<dbReference type="RefSeq" id="WP_141997610.1">
    <property type="nucleotide sequence ID" value="NZ_VFML01000001.1"/>
</dbReference>
<name>A0A542DHH7_AMYCI</name>
<dbReference type="OrthoDB" id="3427828at2"/>
<dbReference type="Gene3D" id="2.50.20.20">
    <property type="match status" value="1"/>
</dbReference>
<sequence>MRKTALAAGGFALVLALTGCGGESVEGQAQTYGNAQELVQAALTGTEKSQTAKFTFDMSVAGMNMKANGEGRFDSENPAMSMTMDMLGQNMEMRLVGDALYIKQPQATGDKPWTKASKDSNDPMSRAMGGKIEEMTSQMDVRNALDQVKAAGTIKSSEQTELNGQPATHYVIDLDFQKLLEQESANLPQGMNEQMAGKVDKLPMELWLSEDELPLQVTMDMAKVMEAAGAPAGQGGKVTMTYSDWGAPVNIEAPPADQVQGN</sequence>
<dbReference type="AlphaFoldDB" id="A0A542DHH7"/>